<proteinExistence type="inferred from homology"/>
<evidence type="ECO:0000256" key="1">
    <source>
        <dbReference type="ARBA" id="ARBA00009902"/>
    </source>
</evidence>
<dbReference type="Gene3D" id="2.115.10.20">
    <property type="entry name" value="Glycosyl hydrolase domain, family 43"/>
    <property type="match status" value="1"/>
</dbReference>
<dbReference type="CDD" id="cd18622">
    <property type="entry name" value="GH32_Inu-like"/>
    <property type="match status" value="1"/>
</dbReference>
<keyword evidence="2 6" id="KW-0378">Hydrolase</keyword>
<dbReference type="SUPFAM" id="SSF49899">
    <property type="entry name" value="Concanavalin A-like lectins/glucanases"/>
    <property type="match status" value="1"/>
</dbReference>
<dbReference type="SUPFAM" id="SSF75005">
    <property type="entry name" value="Arabinanase/levansucrase/invertase"/>
    <property type="match status" value="1"/>
</dbReference>
<evidence type="ECO:0000256" key="3">
    <source>
        <dbReference type="ARBA" id="ARBA00023295"/>
    </source>
</evidence>
<evidence type="ECO:0000313" key="6">
    <source>
        <dbReference type="EMBL" id="QJE95119.1"/>
    </source>
</evidence>
<dbReference type="Pfam" id="PF00251">
    <property type="entry name" value="Glyco_hydro_32N"/>
    <property type="match status" value="1"/>
</dbReference>
<dbReference type="InterPro" id="IPR013320">
    <property type="entry name" value="ConA-like_dom_sf"/>
</dbReference>
<dbReference type="InterPro" id="IPR023296">
    <property type="entry name" value="Glyco_hydro_beta-prop_sf"/>
</dbReference>
<dbReference type="RefSeq" id="WP_169453340.1">
    <property type="nucleotide sequence ID" value="NZ_CP051774.1"/>
</dbReference>
<dbReference type="KEGG" id="luo:HHL09_04815"/>
<dbReference type="InterPro" id="IPR013148">
    <property type="entry name" value="Glyco_hydro_32_N"/>
</dbReference>
<gene>
    <name evidence="6" type="ORF">HHL09_04815</name>
</gene>
<accession>A0A858RFA7</accession>
<dbReference type="PANTHER" id="PTHR42800">
    <property type="entry name" value="EXOINULINASE INUD (AFU_ORTHOLOGUE AFUA_5G00480)"/>
    <property type="match status" value="1"/>
</dbReference>
<dbReference type="GO" id="GO:0005987">
    <property type="term" value="P:sucrose catabolic process"/>
    <property type="evidence" value="ECO:0007669"/>
    <property type="project" value="TreeGrafter"/>
</dbReference>
<dbReference type="InterPro" id="IPR001362">
    <property type="entry name" value="Glyco_hydro_32"/>
</dbReference>
<dbReference type="GO" id="GO:0005737">
    <property type="term" value="C:cytoplasm"/>
    <property type="evidence" value="ECO:0007669"/>
    <property type="project" value="TreeGrafter"/>
</dbReference>
<dbReference type="GO" id="GO:0004575">
    <property type="term" value="F:sucrose alpha-glucosidase activity"/>
    <property type="evidence" value="ECO:0007669"/>
    <property type="project" value="TreeGrafter"/>
</dbReference>
<dbReference type="Proteomes" id="UP000501812">
    <property type="component" value="Chromosome"/>
</dbReference>
<evidence type="ECO:0000313" key="7">
    <source>
        <dbReference type="Proteomes" id="UP000501812"/>
    </source>
</evidence>
<organism evidence="6 7">
    <name type="scientific">Luteolibacter luteus</name>
    <dbReference type="NCBI Taxonomy" id="2728835"/>
    <lineage>
        <taxon>Bacteria</taxon>
        <taxon>Pseudomonadati</taxon>
        <taxon>Verrucomicrobiota</taxon>
        <taxon>Verrucomicrobiia</taxon>
        <taxon>Verrucomicrobiales</taxon>
        <taxon>Verrucomicrobiaceae</taxon>
        <taxon>Luteolibacter</taxon>
    </lineage>
</organism>
<keyword evidence="4" id="KW-0732">Signal</keyword>
<reference evidence="6 7" key="1">
    <citation type="submission" date="2020-04" db="EMBL/GenBank/DDBJ databases">
        <title>Luteolibacter sp. G-1-1-1 isolated from soil.</title>
        <authorList>
            <person name="Dahal R.H."/>
        </authorList>
    </citation>
    <scope>NUCLEOTIDE SEQUENCE [LARGE SCALE GENOMIC DNA]</scope>
    <source>
        <strain evidence="6 7">G-1-1-1</strain>
    </source>
</reference>
<evidence type="ECO:0000256" key="4">
    <source>
        <dbReference type="SAM" id="SignalP"/>
    </source>
</evidence>
<name>A0A858RFA7_9BACT</name>
<sequence>MKPHASFRPVLSSLLLAGSAFAADDILIADFEGTTYAPWQVTGTAFNAGPARGASLGPLEITNGVGSGVACSENFNAGTGTGNDAPQGRLLSPAFEIQRKYISFRIGGGDYERHACLNLLVDGKIAKSATGRNSDALYAASWDVSAWAGKQARIEIVDEASGGWGHILVDHLVQTDTPAVLPVVTTPVYKEAARPLYHFTARQWTMDRLNPGMRQEGWLNDLNGMIYYKGEYHMFAQRWNKCWIHAVSKDLVHWEELQPAFWEEALDTGVQSGSCVIDVNNTSGLGQPGKEPPMVAFWSRNDNNSHCLSYSLDRGRTWQHYASNPLFTFPERDPKVFWHAPSNKWVMVMYGSGKYHIFTSSNLLSWQNANNPIADAFECPDFFELPVEGSPETKKWVLVHADGKYSLGTFNGIKFTEETPRYPGDIGGTPFYATQSFDNVNTGDGRRIQMVWMRGSDFPGQPFSQQVSFPCELKLKNTAAGLRVFRTPVREIALLADQVTNLPCDTFDSTANVTVSESGEALRIEAEVEIPADSTIVFDVRGTKIRLGKNSIHVGDSSTTIAEDVRKVEMLIDRASLETFVNDGQISCTKVLKPTTPGVTFKVDGNPATIHSLRRTTLKGMW</sequence>
<dbReference type="AlphaFoldDB" id="A0A858RFA7"/>
<dbReference type="PANTHER" id="PTHR42800:SF1">
    <property type="entry name" value="EXOINULINASE INUD (AFU_ORTHOLOGUE AFUA_5G00480)"/>
    <property type="match status" value="1"/>
</dbReference>
<evidence type="ECO:0000256" key="2">
    <source>
        <dbReference type="ARBA" id="ARBA00022801"/>
    </source>
</evidence>
<dbReference type="SMART" id="SM00640">
    <property type="entry name" value="Glyco_32"/>
    <property type="match status" value="1"/>
</dbReference>
<keyword evidence="3" id="KW-0326">Glycosidase</keyword>
<feature type="chain" id="PRO_5032963459" evidence="4">
    <location>
        <begin position="23"/>
        <end position="622"/>
    </location>
</feature>
<feature type="signal peptide" evidence="4">
    <location>
        <begin position="1"/>
        <end position="22"/>
    </location>
</feature>
<keyword evidence="7" id="KW-1185">Reference proteome</keyword>
<evidence type="ECO:0000259" key="5">
    <source>
        <dbReference type="Pfam" id="PF00251"/>
    </source>
</evidence>
<comment type="similarity">
    <text evidence="1">Belongs to the glycosyl hydrolase 32 family.</text>
</comment>
<protein>
    <submittedName>
        <fullName evidence="6">Glycoside hydrolase family 32 protein</fullName>
    </submittedName>
</protein>
<dbReference type="Gene3D" id="2.60.120.560">
    <property type="entry name" value="Exo-inulinase, domain 1"/>
    <property type="match status" value="1"/>
</dbReference>
<feature type="domain" description="Glycosyl hydrolase family 32 N-terminal" evidence="5">
    <location>
        <begin position="215"/>
        <end position="479"/>
    </location>
</feature>
<dbReference type="EMBL" id="CP051774">
    <property type="protein sequence ID" value="QJE95119.1"/>
    <property type="molecule type" value="Genomic_DNA"/>
</dbReference>